<sequence>MRFLVEVPKPELRGHENHCGVCLSFGGGLRNLSHLRSTKALSSTFLASILTYIPGHPAPSTIAMTKALITEKIAKIALVYRTPDRTGVVPQVNCIIIYLYYTTSTFGNSNVRRLIFSSEMHFSSSSDDSSIITLALSPTINHSTWFHQHI</sequence>
<reference evidence="1" key="1">
    <citation type="submission" date="2020-11" db="EMBL/GenBank/DDBJ databases">
        <authorList>
            <consortium name="DOE Joint Genome Institute"/>
            <person name="Ahrendt S."/>
            <person name="Riley R."/>
            <person name="Andreopoulos W."/>
            <person name="Labutti K."/>
            <person name="Pangilinan J."/>
            <person name="Ruiz-Duenas F.J."/>
            <person name="Barrasa J.M."/>
            <person name="Sanchez-Garcia M."/>
            <person name="Camarero S."/>
            <person name="Miyauchi S."/>
            <person name="Serrano A."/>
            <person name="Linde D."/>
            <person name="Babiker R."/>
            <person name="Drula E."/>
            <person name="Ayuso-Fernandez I."/>
            <person name="Pacheco R."/>
            <person name="Padilla G."/>
            <person name="Ferreira P."/>
            <person name="Barriuso J."/>
            <person name="Kellner H."/>
            <person name="Castanera R."/>
            <person name="Alfaro M."/>
            <person name="Ramirez L."/>
            <person name="Pisabarro A.G."/>
            <person name="Kuo A."/>
            <person name="Tritt A."/>
            <person name="Lipzen A."/>
            <person name="He G."/>
            <person name="Yan M."/>
            <person name="Ng V."/>
            <person name="Cullen D."/>
            <person name="Martin F."/>
            <person name="Rosso M.-N."/>
            <person name="Henrissat B."/>
            <person name="Hibbett D."/>
            <person name="Martinez A.T."/>
            <person name="Grigoriev I.V."/>
        </authorList>
    </citation>
    <scope>NUCLEOTIDE SEQUENCE</scope>
    <source>
        <strain evidence="1">MF-IS2</strain>
    </source>
</reference>
<accession>A0A9P6BZ29</accession>
<evidence type="ECO:0000313" key="2">
    <source>
        <dbReference type="Proteomes" id="UP000807342"/>
    </source>
</evidence>
<organism evidence="1 2">
    <name type="scientific">Macrolepiota fuliginosa MF-IS2</name>
    <dbReference type="NCBI Taxonomy" id="1400762"/>
    <lineage>
        <taxon>Eukaryota</taxon>
        <taxon>Fungi</taxon>
        <taxon>Dikarya</taxon>
        <taxon>Basidiomycota</taxon>
        <taxon>Agaricomycotina</taxon>
        <taxon>Agaricomycetes</taxon>
        <taxon>Agaricomycetidae</taxon>
        <taxon>Agaricales</taxon>
        <taxon>Agaricineae</taxon>
        <taxon>Agaricaceae</taxon>
        <taxon>Macrolepiota</taxon>
    </lineage>
</organism>
<name>A0A9P6BZ29_9AGAR</name>
<protein>
    <submittedName>
        <fullName evidence="1">Uncharacterized protein</fullName>
    </submittedName>
</protein>
<dbReference type="Proteomes" id="UP000807342">
    <property type="component" value="Unassembled WGS sequence"/>
</dbReference>
<dbReference type="AlphaFoldDB" id="A0A9P6BZ29"/>
<proteinExistence type="predicted"/>
<evidence type="ECO:0000313" key="1">
    <source>
        <dbReference type="EMBL" id="KAF9444922.1"/>
    </source>
</evidence>
<dbReference type="EMBL" id="MU151338">
    <property type="protein sequence ID" value="KAF9444922.1"/>
    <property type="molecule type" value="Genomic_DNA"/>
</dbReference>
<comment type="caution">
    <text evidence="1">The sequence shown here is derived from an EMBL/GenBank/DDBJ whole genome shotgun (WGS) entry which is preliminary data.</text>
</comment>
<gene>
    <name evidence="1" type="ORF">P691DRAFT_299402</name>
</gene>
<keyword evidence="2" id="KW-1185">Reference proteome</keyword>